<protein>
    <submittedName>
        <fullName evidence="3">Uncharacterized protein</fullName>
    </submittedName>
</protein>
<dbReference type="EMBL" id="FUEG01000013">
    <property type="protein sequence ID" value="SJL11171.1"/>
    <property type="molecule type" value="Genomic_DNA"/>
</dbReference>
<keyword evidence="2" id="KW-0812">Transmembrane</keyword>
<organism evidence="3 4">
    <name type="scientific">Armillaria ostoyae</name>
    <name type="common">Armillaria root rot fungus</name>
    <dbReference type="NCBI Taxonomy" id="47428"/>
    <lineage>
        <taxon>Eukaryota</taxon>
        <taxon>Fungi</taxon>
        <taxon>Dikarya</taxon>
        <taxon>Basidiomycota</taxon>
        <taxon>Agaricomycotina</taxon>
        <taxon>Agaricomycetes</taxon>
        <taxon>Agaricomycetidae</taxon>
        <taxon>Agaricales</taxon>
        <taxon>Marasmiineae</taxon>
        <taxon>Physalacriaceae</taxon>
        <taxon>Armillaria</taxon>
    </lineage>
</organism>
<dbReference type="OrthoDB" id="2909401at2759"/>
<evidence type="ECO:0000256" key="2">
    <source>
        <dbReference type="SAM" id="Phobius"/>
    </source>
</evidence>
<dbReference type="Proteomes" id="UP000219338">
    <property type="component" value="Unassembled WGS sequence"/>
</dbReference>
<keyword evidence="2" id="KW-0472">Membrane</keyword>
<reference evidence="4" key="1">
    <citation type="journal article" date="2017" name="Nat. Ecol. Evol.">
        <title>Genome expansion and lineage-specific genetic innovations in the forest pathogenic fungi Armillaria.</title>
        <authorList>
            <person name="Sipos G."/>
            <person name="Prasanna A.N."/>
            <person name="Walter M.C."/>
            <person name="O'Connor E."/>
            <person name="Balint B."/>
            <person name="Krizsan K."/>
            <person name="Kiss B."/>
            <person name="Hess J."/>
            <person name="Varga T."/>
            <person name="Slot J."/>
            <person name="Riley R."/>
            <person name="Boka B."/>
            <person name="Rigling D."/>
            <person name="Barry K."/>
            <person name="Lee J."/>
            <person name="Mihaltcheva S."/>
            <person name="LaButti K."/>
            <person name="Lipzen A."/>
            <person name="Waldron R."/>
            <person name="Moloney N.M."/>
            <person name="Sperisen C."/>
            <person name="Kredics L."/>
            <person name="Vagvoelgyi C."/>
            <person name="Patrignani A."/>
            <person name="Fitzpatrick D."/>
            <person name="Nagy I."/>
            <person name="Doyle S."/>
            <person name="Anderson J.B."/>
            <person name="Grigoriev I.V."/>
            <person name="Gueldener U."/>
            <person name="Muensterkoetter M."/>
            <person name="Nagy L.G."/>
        </authorList>
    </citation>
    <scope>NUCLEOTIDE SEQUENCE [LARGE SCALE GENOMIC DNA]</scope>
    <source>
        <strain evidence="4">C18/9</strain>
    </source>
</reference>
<feature type="transmembrane region" description="Helical" evidence="2">
    <location>
        <begin position="185"/>
        <end position="210"/>
    </location>
</feature>
<feature type="transmembrane region" description="Helical" evidence="2">
    <location>
        <begin position="222"/>
        <end position="241"/>
    </location>
</feature>
<proteinExistence type="predicted"/>
<evidence type="ECO:0000313" key="3">
    <source>
        <dbReference type="EMBL" id="SJL11171.1"/>
    </source>
</evidence>
<feature type="region of interest" description="Disordered" evidence="1">
    <location>
        <begin position="1"/>
        <end position="21"/>
    </location>
</feature>
<gene>
    <name evidence="3" type="ORF">ARMOST_14574</name>
</gene>
<keyword evidence="4" id="KW-1185">Reference proteome</keyword>
<dbReference type="AlphaFoldDB" id="A0A284RQY7"/>
<sequence length="344" mass="38013">MTLDVAKPGGSKNLRNGPTSADTPPHWADFYQLPVENDIIAGTEWVYGLWAVLHRTATPSYCASGALDKTARELCALLTQSGAGDTSILFKLIITAHIRTNTFHAIYDILECQGYLQSVCPALINDILQEIKASESDNVTFSVDLRRRCKIAGPILEHKMSTLQKVLIKQHRNLNLKNHARFLNCLFRGMLTLAFVFALSLFALTFVGIAPDSRFLNFLSPILPFCPGLVMMTSSASSYACSVVSQVDTMNTDAFKLIWAVRDDGAAGPHSRVRPFPADRFIACESIHKGFPNFGGSVLLGLRWFLQELPDWHDKDFAAHYWDDCEHVNADDGSDAPHASQPTA</sequence>
<evidence type="ECO:0000256" key="1">
    <source>
        <dbReference type="SAM" id="MobiDB-lite"/>
    </source>
</evidence>
<name>A0A284RQY7_ARMOS</name>
<accession>A0A284RQY7</accession>
<evidence type="ECO:0000313" key="4">
    <source>
        <dbReference type="Proteomes" id="UP000219338"/>
    </source>
</evidence>
<keyword evidence="2" id="KW-1133">Transmembrane helix</keyword>
<dbReference type="OMA" id="SYCASGA"/>